<comment type="caution">
    <text evidence="8">The sequence shown here is derived from an EMBL/GenBank/DDBJ whole genome shotgun (WGS) entry which is preliminary data.</text>
</comment>
<sequence>MNPFHQQRAAKAWHRVGPVSSLPELEDDENYRMAPKCKAFTIPKDGSSDPQAPEEADLDSSLDLKDQVLVFKYRGKVHAVDHQCPHSSFPLSQGKIFDIEDFGIKLSAGLTCPKHDWSFDLFTGKGDRGNYSLKIWEIQLRDSAESVDETPISDDKEVWVRRKQRMG</sequence>
<dbReference type="InterPro" id="IPR036922">
    <property type="entry name" value="Rieske_2Fe-2S_sf"/>
</dbReference>
<name>A0A9W9F6N0_9EURO</name>
<evidence type="ECO:0000259" key="7">
    <source>
        <dbReference type="PROSITE" id="PS51296"/>
    </source>
</evidence>
<dbReference type="SUPFAM" id="SSF50022">
    <property type="entry name" value="ISP domain"/>
    <property type="match status" value="1"/>
</dbReference>
<keyword evidence="1" id="KW-0001">2Fe-2S</keyword>
<evidence type="ECO:0000256" key="2">
    <source>
        <dbReference type="ARBA" id="ARBA00022723"/>
    </source>
</evidence>
<dbReference type="OrthoDB" id="426882at2759"/>
<comment type="cofactor">
    <cofactor evidence="5">
        <name>[2Fe-2S] cluster</name>
        <dbReference type="ChEBI" id="CHEBI:190135"/>
    </cofactor>
</comment>
<gene>
    <name evidence="8" type="ORF">N7456_010357</name>
</gene>
<dbReference type="EMBL" id="JAPQKH010000006">
    <property type="protein sequence ID" value="KAJ5094496.1"/>
    <property type="molecule type" value="Genomic_DNA"/>
</dbReference>
<dbReference type="PANTHER" id="PTHR21496:SF0">
    <property type="entry name" value="RIESKE DOMAIN-CONTAINING PROTEIN"/>
    <property type="match status" value="1"/>
</dbReference>
<dbReference type="Gene3D" id="2.102.10.10">
    <property type="entry name" value="Rieske [2Fe-2S] iron-sulphur domain"/>
    <property type="match status" value="1"/>
</dbReference>
<dbReference type="Proteomes" id="UP001149165">
    <property type="component" value="Unassembled WGS sequence"/>
</dbReference>
<evidence type="ECO:0000256" key="6">
    <source>
        <dbReference type="SAM" id="MobiDB-lite"/>
    </source>
</evidence>
<evidence type="ECO:0000256" key="4">
    <source>
        <dbReference type="ARBA" id="ARBA00023014"/>
    </source>
</evidence>
<evidence type="ECO:0000313" key="9">
    <source>
        <dbReference type="Proteomes" id="UP001149165"/>
    </source>
</evidence>
<keyword evidence="2" id="KW-0479">Metal-binding</keyword>
<keyword evidence="4" id="KW-0411">Iron-sulfur</keyword>
<proteinExistence type="predicted"/>
<reference evidence="8" key="1">
    <citation type="submission" date="2022-11" db="EMBL/GenBank/DDBJ databases">
        <authorList>
            <person name="Petersen C."/>
        </authorList>
    </citation>
    <scope>NUCLEOTIDE SEQUENCE</scope>
    <source>
        <strain evidence="8">IBT 30069</strain>
    </source>
</reference>
<dbReference type="PROSITE" id="PS51296">
    <property type="entry name" value="RIESKE"/>
    <property type="match status" value="1"/>
</dbReference>
<dbReference type="PANTHER" id="PTHR21496">
    <property type="entry name" value="FERREDOXIN-RELATED"/>
    <property type="match status" value="1"/>
</dbReference>
<keyword evidence="3" id="KW-0408">Iron</keyword>
<accession>A0A9W9F6N0</accession>
<evidence type="ECO:0000256" key="5">
    <source>
        <dbReference type="ARBA" id="ARBA00034078"/>
    </source>
</evidence>
<feature type="region of interest" description="Disordered" evidence="6">
    <location>
        <begin position="1"/>
        <end position="27"/>
    </location>
</feature>
<dbReference type="InterPro" id="IPR017941">
    <property type="entry name" value="Rieske_2Fe-2S"/>
</dbReference>
<dbReference type="GO" id="GO:0046872">
    <property type="term" value="F:metal ion binding"/>
    <property type="evidence" value="ECO:0007669"/>
    <property type="project" value="UniProtKB-KW"/>
</dbReference>
<protein>
    <submittedName>
        <fullName evidence="8">Rieske domain-containing protein</fullName>
    </submittedName>
</protein>
<evidence type="ECO:0000256" key="1">
    <source>
        <dbReference type="ARBA" id="ARBA00022714"/>
    </source>
</evidence>
<feature type="domain" description="Rieske" evidence="7">
    <location>
        <begin position="50"/>
        <end position="147"/>
    </location>
</feature>
<evidence type="ECO:0000256" key="3">
    <source>
        <dbReference type="ARBA" id="ARBA00023004"/>
    </source>
</evidence>
<evidence type="ECO:0000313" key="8">
    <source>
        <dbReference type="EMBL" id="KAJ5094496.1"/>
    </source>
</evidence>
<organism evidence="8 9">
    <name type="scientific">Penicillium angulare</name>
    <dbReference type="NCBI Taxonomy" id="116970"/>
    <lineage>
        <taxon>Eukaryota</taxon>
        <taxon>Fungi</taxon>
        <taxon>Dikarya</taxon>
        <taxon>Ascomycota</taxon>
        <taxon>Pezizomycotina</taxon>
        <taxon>Eurotiomycetes</taxon>
        <taxon>Eurotiomycetidae</taxon>
        <taxon>Eurotiales</taxon>
        <taxon>Aspergillaceae</taxon>
        <taxon>Penicillium</taxon>
    </lineage>
</organism>
<dbReference type="AlphaFoldDB" id="A0A9W9F6N0"/>
<keyword evidence="9" id="KW-1185">Reference proteome</keyword>
<reference evidence="8" key="2">
    <citation type="journal article" date="2023" name="IMA Fungus">
        <title>Comparative genomic study of the Penicillium genus elucidates a diverse pangenome and 15 lateral gene transfer events.</title>
        <authorList>
            <person name="Petersen C."/>
            <person name="Sorensen T."/>
            <person name="Nielsen M.R."/>
            <person name="Sondergaard T.E."/>
            <person name="Sorensen J.L."/>
            <person name="Fitzpatrick D.A."/>
            <person name="Frisvad J.C."/>
            <person name="Nielsen K.L."/>
        </authorList>
    </citation>
    <scope>NUCLEOTIDE SEQUENCE</scope>
    <source>
        <strain evidence="8">IBT 30069</strain>
    </source>
</reference>
<dbReference type="GO" id="GO:0051537">
    <property type="term" value="F:2 iron, 2 sulfur cluster binding"/>
    <property type="evidence" value="ECO:0007669"/>
    <property type="project" value="UniProtKB-KW"/>
</dbReference>
<dbReference type="Pfam" id="PF00355">
    <property type="entry name" value="Rieske"/>
    <property type="match status" value="1"/>
</dbReference>